<comment type="caution">
    <text evidence="1">The sequence shown here is derived from an EMBL/GenBank/DDBJ whole genome shotgun (WGS) entry which is preliminary data.</text>
</comment>
<proteinExistence type="predicted"/>
<evidence type="ECO:0000313" key="2">
    <source>
        <dbReference type="Proteomes" id="UP000827976"/>
    </source>
</evidence>
<dbReference type="Proteomes" id="UP000827976">
    <property type="component" value="Chromosome 20"/>
</dbReference>
<evidence type="ECO:0000313" key="1">
    <source>
        <dbReference type="EMBL" id="KAH7651645.1"/>
    </source>
</evidence>
<dbReference type="EMBL" id="CM037030">
    <property type="protein sequence ID" value="KAH7651645.1"/>
    <property type="molecule type" value="Genomic_DNA"/>
</dbReference>
<gene>
    <name evidence="1" type="ORF">IHE45_20G071300</name>
</gene>
<sequence>MHSMAKPSFFLLLLLLLLCHPSSSFSSGKLVGSINGERAAQTQSVELVNKINERKFLMEISLDYENGKANDDNDPIKKPGNGKKNP</sequence>
<accession>A0ACB7TUJ0</accession>
<name>A0ACB7TUJ0_DIOAL</name>
<keyword evidence="2" id="KW-1185">Reference proteome</keyword>
<reference evidence="2" key="1">
    <citation type="journal article" date="2022" name="Nat. Commun.">
        <title>Chromosome evolution and the genetic basis of agronomically important traits in greater yam.</title>
        <authorList>
            <person name="Bredeson J.V."/>
            <person name="Lyons J.B."/>
            <person name="Oniyinde I.O."/>
            <person name="Okereke N.R."/>
            <person name="Kolade O."/>
            <person name="Nnabue I."/>
            <person name="Nwadili C.O."/>
            <person name="Hribova E."/>
            <person name="Parker M."/>
            <person name="Nwogha J."/>
            <person name="Shu S."/>
            <person name="Carlson J."/>
            <person name="Kariba R."/>
            <person name="Muthemba S."/>
            <person name="Knop K."/>
            <person name="Barton G.J."/>
            <person name="Sherwood A.V."/>
            <person name="Lopez-Montes A."/>
            <person name="Asiedu R."/>
            <person name="Jamnadass R."/>
            <person name="Muchugi A."/>
            <person name="Goodstein D."/>
            <person name="Egesi C.N."/>
            <person name="Featherston J."/>
            <person name="Asfaw A."/>
            <person name="Simpson G.G."/>
            <person name="Dolezel J."/>
            <person name="Hendre P.S."/>
            <person name="Van Deynze A."/>
            <person name="Kumar P.L."/>
            <person name="Obidiegwu J.E."/>
            <person name="Bhattacharjee R."/>
            <person name="Rokhsar D.S."/>
        </authorList>
    </citation>
    <scope>NUCLEOTIDE SEQUENCE [LARGE SCALE GENOMIC DNA]</scope>
    <source>
        <strain evidence="2">cv. TDa95/00328</strain>
    </source>
</reference>
<protein>
    <submittedName>
        <fullName evidence="1">Uncharacterized protein</fullName>
    </submittedName>
</protein>
<organism evidence="1 2">
    <name type="scientific">Dioscorea alata</name>
    <name type="common">Purple yam</name>
    <dbReference type="NCBI Taxonomy" id="55571"/>
    <lineage>
        <taxon>Eukaryota</taxon>
        <taxon>Viridiplantae</taxon>
        <taxon>Streptophyta</taxon>
        <taxon>Embryophyta</taxon>
        <taxon>Tracheophyta</taxon>
        <taxon>Spermatophyta</taxon>
        <taxon>Magnoliopsida</taxon>
        <taxon>Liliopsida</taxon>
        <taxon>Dioscoreales</taxon>
        <taxon>Dioscoreaceae</taxon>
        <taxon>Dioscorea</taxon>
    </lineage>
</organism>